<keyword evidence="3" id="KW-1185">Reference proteome</keyword>
<evidence type="ECO:0000313" key="2">
    <source>
        <dbReference type="EMBL" id="GMH16813.1"/>
    </source>
</evidence>
<feature type="region of interest" description="Disordered" evidence="1">
    <location>
        <begin position="1"/>
        <end position="92"/>
    </location>
</feature>
<evidence type="ECO:0000256" key="1">
    <source>
        <dbReference type="SAM" id="MobiDB-lite"/>
    </source>
</evidence>
<dbReference type="EMBL" id="BSYO01000017">
    <property type="protein sequence ID" value="GMH16813.1"/>
    <property type="molecule type" value="Genomic_DNA"/>
</dbReference>
<proteinExistence type="predicted"/>
<feature type="compositionally biased region" description="Basic and acidic residues" evidence="1">
    <location>
        <begin position="74"/>
        <end position="85"/>
    </location>
</feature>
<feature type="compositionally biased region" description="Basic and acidic residues" evidence="1">
    <location>
        <begin position="48"/>
        <end position="63"/>
    </location>
</feature>
<dbReference type="Proteomes" id="UP001279734">
    <property type="component" value="Unassembled WGS sequence"/>
</dbReference>
<gene>
    <name evidence="2" type="ORF">Nepgr_018654</name>
</gene>
<reference evidence="2" key="1">
    <citation type="submission" date="2023-05" db="EMBL/GenBank/DDBJ databases">
        <title>Nepenthes gracilis genome sequencing.</title>
        <authorList>
            <person name="Fukushima K."/>
        </authorList>
    </citation>
    <scope>NUCLEOTIDE SEQUENCE</scope>
    <source>
        <strain evidence="2">SING2019-196</strain>
    </source>
</reference>
<sequence>MRVGFRGHSSGAVEEKGEGEKRRWRGQRAGCAHLVGGGEGSKAPSPSRHKEAAREPFKERENHQSNGGIDDVIPEVHKPKDDRDPAFPLSFK</sequence>
<evidence type="ECO:0000313" key="3">
    <source>
        <dbReference type="Proteomes" id="UP001279734"/>
    </source>
</evidence>
<dbReference type="AlphaFoldDB" id="A0AAD3XTL6"/>
<name>A0AAD3XTL6_NEPGR</name>
<comment type="caution">
    <text evidence="2">The sequence shown here is derived from an EMBL/GenBank/DDBJ whole genome shotgun (WGS) entry which is preliminary data.</text>
</comment>
<protein>
    <submittedName>
        <fullName evidence="2">Uncharacterized protein</fullName>
    </submittedName>
</protein>
<organism evidence="2 3">
    <name type="scientific">Nepenthes gracilis</name>
    <name type="common">Slender pitcher plant</name>
    <dbReference type="NCBI Taxonomy" id="150966"/>
    <lineage>
        <taxon>Eukaryota</taxon>
        <taxon>Viridiplantae</taxon>
        <taxon>Streptophyta</taxon>
        <taxon>Embryophyta</taxon>
        <taxon>Tracheophyta</taxon>
        <taxon>Spermatophyta</taxon>
        <taxon>Magnoliopsida</taxon>
        <taxon>eudicotyledons</taxon>
        <taxon>Gunneridae</taxon>
        <taxon>Pentapetalae</taxon>
        <taxon>Caryophyllales</taxon>
        <taxon>Nepenthaceae</taxon>
        <taxon>Nepenthes</taxon>
    </lineage>
</organism>
<accession>A0AAD3XTL6</accession>